<evidence type="ECO:0000313" key="3">
    <source>
        <dbReference type="EMBL" id="OHU93885.1"/>
    </source>
</evidence>
<dbReference type="OrthoDB" id="6299504at2"/>
<keyword evidence="1" id="KW-0129">CBS domain</keyword>
<dbReference type="Gene3D" id="3.10.580.10">
    <property type="entry name" value="CBS-domain"/>
    <property type="match status" value="1"/>
</dbReference>
<protein>
    <recommendedName>
        <fullName evidence="2">CBS domain-containing protein</fullName>
    </recommendedName>
</protein>
<dbReference type="Pfam" id="PF00571">
    <property type="entry name" value="CBS"/>
    <property type="match status" value="1"/>
</dbReference>
<dbReference type="PROSITE" id="PS51371">
    <property type="entry name" value="CBS"/>
    <property type="match status" value="1"/>
</dbReference>
<dbReference type="EMBL" id="MNAN01000035">
    <property type="protein sequence ID" value="OHU93885.1"/>
    <property type="molecule type" value="Genomic_DNA"/>
</dbReference>
<dbReference type="InterPro" id="IPR046342">
    <property type="entry name" value="CBS_dom_sf"/>
</dbReference>
<evidence type="ECO:0000313" key="4">
    <source>
        <dbReference type="Proteomes" id="UP000180253"/>
    </source>
</evidence>
<proteinExistence type="predicted"/>
<sequence>MSIYQTIGSQALAADTRFDTALDCNAIVSLDSPASAVMHGFHQVPPQLIDTSTSVNDALLIMEQTHMRISFVVDKQKNMLGIISKARLTSSYVLRVSAKKGINRSEMSVADVMIPLSSLNSVNELTLRTARVGDIMKSMEAAGHEHLLVVSQIPARVCGYFDLIDISRMTGKVMNQYKPAGSFSEIVDSLWHHAEI</sequence>
<feature type="domain" description="CBS" evidence="2">
    <location>
        <begin position="41"/>
        <end position="106"/>
    </location>
</feature>
<accession>A0A1S1MYN2</accession>
<reference evidence="3 4" key="1">
    <citation type="submission" date="2016-10" db="EMBL/GenBank/DDBJ databases">
        <title>Pseudoalteromonas amylolytica sp. nov., isolated from the surface seawater.</title>
        <authorList>
            <person name="Wu Y.-H."/>
            <person name="Cheng H."/>
            <person name="Jin X.-B."/>
            <person name="Wang C.-S."/>
            <person name="Xu X.-W."/>
        </authorList>
    </citation>
    <scope>NUCLEOTIDE SEQUENCE [LARGE SCALE GENOMIC DNA]</scope>
    <source>
        <strain evidence="3 4">JCM 12483</strain>
    </source>
</reference>
<organism evidence="3 4">
    <name type="scientific">Pseudoalteromonas byunsanensis</name>
    <dbReference type="NCBI Taxonomy" id="327939"/>
    <lineage>
        <taxon>Bacteria</taxon>
        <taxon>Pseudomonadati</taxon>
        <taxon>Pseudomonadota</taxon>
        <taxon>Gammaproteobacteria</taxon>
        <taxon>Alteromonadales</taxon>
        <taxon>Pseudoalteromonadaceae</taxon>
        <taxon>Pseudoalteromonas</taxon>
    </lineage>
</organism>
<dbReference type="Proteomes" id="UP000180253">
    <property type="component" value="Unassembled WGS sequence"/>
</dbReference>
<evidence type="ECO:0000259" key="2">
    <source>
        <dbReference type="PROSITE" id="PS51371"/>
    </source>
</evidence>
<dbReference type="STRING" id="327939.BIW53_16745"/>
<dbReference type="AlphaFoldDB" id="A0A1S1MYN2"/>
<comment type="caution">
    <text evidence="3">The sequence shown here is derived from an EMBL/GenBank/DDBJ whole genome shotgun (WGS) entry which is preliminary data.</text>
</comment>
<dbReference type="InterPro" id="IPR000644">
    <property type="entry name" value="CBS_dom"/>
</dbReference>
<evidence type="ECO:0000256" key="1">
    <source>
        <dbReference type="PROSITE-ProRule" id="PRU00703"/>
    </source>
</evidence>
<dbReference type="SUPFAM" id="SSF54631">
    <property type="entry name" value="CBS-domain pair"/>
    <property type="match status" value="1"/>
</dbReference>
<dbReference type="RefSeq" id="WP_070993178.1">
    <property type="nucleotide sequence ID" value="NZ_CBCSHD010000004.1"/>
</dbReference>
<gene>
    <name evidence="3" type="ORF">BIW53_16745</name>
</gene>
<keyword evidence="4" id="KW-1185">Reference proteome</keyword>
<name>A0A1S1MYN2_9GAMM</name>